<protein>
    <recommendedName>
        <fullName evidence="5">Intradiol ring-cleavage dioxygenases domain-containing protein</fullName>
    </recommendedName>
</protein>
<keyword evidence="4" id="KW-0732">Signal</keyword>
<evidence type="ECO:0000313" key="7">
    <source>
        <dbReference type="Proteomes" id="UP001165065"/>
    </source>
</evidence>
<organism evidence="6 7">
    <name type="scientific">Triparma columacea</name>
    <dbReference type="NCBI Taxonomy" id="722753"/>
    <lineage>
        <taxon>Eukaryota</taxon>
        <taxon>Sar</taxon>
        <taxon>Stramenopiles</taxon>
        <taxon>Ochrophyta</taxon>
        <taxon>Bolidophyceae</taxon>
        <taxon>Parmales</taxon>
        <taxon>Triparmaceae</taxon>
        <taxon>Triparma</taxon>
    </lineage>
</organism>
<dbReference type="Gene3D" id="2.60.130.10">
    <property type="entry name" value="Aromatic compound dioxygenase"/>
    <property type="match status" value="1"/>
</dbReference>
<dbReference type="InterPro" id="IPR015889">
    <property type="entry name" value="Intradiol_dOase_core"/>
</dbReference>
<sequence>MQKGRLKLTACAALFTLAAGCSPTPAYPSMQSYKPGAPKVVSSGPLCRGGGGFTKDSTNPLMCGESEGERPLELSVSVVASGSCSRIPGATVEVWHALPSGSYSSVDPDKELDCRGTYQAGGSFTVSTLVPGSYGLLNGLGPSGFDIPPYGPKLVHFRVTAPGYKTLVTEVQLGGGIDLRGPSMVIDGVRASVEDLLEGEGGKMTGKVKLVLEPSSETTPDSLCSESFFPKFMNPAVFFSEPMGACGETLSYFEM</sequence>
<feature type="signal peptide" evidence="4">
    <location>
        <begin position="1"/>
        <end position="20"/>
    </location>
</feature>
<dbReference type="GO" id="GO:0008199">
    <property type="term" value="F:ferric iron binding"/>
    <property type="evidence" value="ECO:0007669"/>
    <property type="project" value="InterPro"/>
</dbReference>
<evidence type="ECO:0000259" key="5">
    <source>
        <dbReference type="Pfam" id="PF00775"/>
    </source>
</evidence>
<keyword evidence="3" id="KW-0560">Oxidoreductase</keyword>
<dbReference type="Proteomes" id="UP001165065">
    <property type="component" value="Unassembled WGS sequence"/>
</dbReference>
<dbReference type="AlphaFoldDB" id="A0A9W7L7L8"/>
<dbReference type="EMBL" id="BRYA01000090">
    <property type="protein sequence ID" value="GMI38708.1"/>
    <property type="molecule type" value="Genomic_DNA"/>
</dbReference>
<feature type="domain" description="Intradiol ring-cleavage dioxygenases" evidence="5">
    <location>
        <begin position="64"/>
        <end position="175"/>
    </location>
</feature>
<dbReference type="OrthoDB" id="45055at2759"/>
<dbReference type="Pfam" id="PF00775">
    <property type="entry name" value="Dioxygenase_C"/>
    <property type="match status" value="1"/>
</dbReference>
<evidence type="ECO:0000256" key="1">
    <source>
        <dbReference type="ARBA" id="ARBA00007825"/>
    </source>
</evidence>
<gene>
    <name evidence="6" type="ORF">TrCOL_g8614</name>
</gene>
<reference evidence="7" key="1">
    <citation type="journal article" date="2023" name="Commun. Biol.">
        <title>Genome analysis of Parmales, the sister group of diatoms, reveals the evolutionary specialization of diatoms from phago-mixotrophs to photoautotrophs.</title>
        <authorList>
            <person name="Ban H."/>
            <person name="Sato S."/>
            <person name="Yoshikawa S."/>
            <person name="Yamada K."/>
            <person name="Nakamura Y."/>
            <person name="Ichinomiya M."/>
            <person name="Sato N."/>
            <person name="Blanc-Mathieu R."/>
            <person name="Endo H."/>
            <person name="Kuwata A."/>
            <person name="Ogata H."/>
        </authorList>
    </citation>
    <scope>NUCLEOTIDE SEQUENCE [LARGE SCALE GENOMIC DNA]</scope>
</reference>
<evidence type="ECO:0000313" key="6">
    <source>
        <dbReference type="EMBL" id="GMI38708.1"/>
    </source>
</evidence>
<dbReference type="InterPro" id="IPR000627">
    <property type="entry name" value="Intradiol_dOase_C"/>
</dbReference>
<dbReference type="PANTHER" id="PTHR33711:SF10">
    <property type="entry name" value="INTRADIOL RING-CLEAVAGE DIOXYGENASES DOMAIN-CONTAINING PROTEIN"/>
    <property type="match status" value="1"/>
</dbReference>
<dbReference type="PROSITE" id="PS51257">
    <property type="entry name" value="PROKAR_LIPOPROTEIN"/>
    <property type="match status" value="1"/>
</dbReference>
<name>A0A9W7L7L8_9STRA</name>
<accession>A0A9W7L7L8</accession>
<evidence type="ECO:0000256" key="3">
    <source>
        <dbReference type="ARBA" id="ARBA00023002"/>
    </source>
</evidence>
<dbReference type="GO" id="GO:0016702">
    <property type="term" value="F:oxidoreductase activity, acting on single donors with incorporation of molecular oxygen, incorporation of two atoms of oxygen"/>
    <property type="evidence" value="ECO:0007669"/>
    <property type="project" value="InterPro"/>
</dbReference>
<dbReference type="SUPFAM" id="SSF49482">
    <property type="entry name" value="Aromatic compound dioxygenase"/>
    <property type="match status" value="1"/>
</dbReference>
<comment type="similarity">
    <text evidence="1">Belongs to the intradiol ring-cleavage dioxygenase family.</text>
</comment>
<keyword evidence="2" id="KW-0223">Dioxygenase</keyword>
<dbReference type="InterPro" id="IPR050770">
    <property type="entry name" value="Intradiol_RC_Dioxygenase"/>
</dbReference>
<proteinExistence type="inferred from homology"/>
<feature type="chain" id="PRO_5040733134" description="Intradiol ring-cleavage dioxygenases domain-containing protein" evidence="4">
    <location>
        <begin position="21"/>
        <end position="255"/>
    </location>
</feature>
<dbReference type="PANTHER" id="PTHR33711">
    <property type="entry name" value="DIOXYGENASE, PUTATIVE (AFU_ORTHOLOGUE AFUA_2G02910)-RELATED"/>
    <property type="match status" value="1"/>
</dbReference>
<keyword evidence="7" id="KW-1185">Reference proteome</keyword>
<evidence type="ECO:0000256" key="4">
    <source>
        <dbReference type="SAM" id="SignalP"/>
    </source>
</evidence>
<comment type="caution">
    <text evidence="6">The sequence shown here is derived from an EMBL/GenBank/DDBJ whole genome shotgun (WGS) entry which is preliminary data.</text>
</comment>
<evidence type="ECO:0000256" key="2">
    <source>
        <dbReference type="ARBA" id="ARBA00022964"/>
    </source>
</evidence>